<dbReference type="PANTHER" id="PTHR30136:SF24">
    <property type="entry name" value="HTH-TYPE TRANSCRIPTIONAL REPRESSOR ALLR"/>
    <property type="match status" value="1"/>
</dbReference>
<dbReference type="EMBL" id="BMIS01000004">
    <property type="protein sequence ID" value="GGE66292.1"/>
    <property type="molecule type" value="Genomic_DNA"/>
</dbReference>
<comment type="caution">
    <text evidence="6">The sequence shown here is derived from an EMBL/GenBank/DDBJ whole genome shotgun (WGS) entry which is preliminary data.</text>
</comment>
<keyword evidence="2" id="KW-0238">DNA-binding</keyword>
<dbReference type="Gene3D" id="3.30.450.40">
    <property type="match status" value="1"/>
</dbReference>
<evidence type="ECO:0000256" key="3">
    <source>
        <dbReference type="ARBA" id="ARBA00023163"/>
    </source>
</evidence>
<dbReference type="GO" id="GO:0003700">
    <property type="term" value="F:DNA-binding transcription factor activity"/>
    <property type="evidence" value="ECO:0007669"/>
    <property type="project" value="TreeGrafter"/>
</dbReference>
<evidence type="ECO:0000259" key="4">
    <source>
        <dbReference type="PROSITE" id="PS51077"/>
    </source>
</evidence>
<dbReference type="AlphaFoldDB" id="A0A917AQ61"/>
<dbReference type="InterPro" id="IPR014757">
    <property type="entry name" value="Tscrpt_reg_IclR_C"/>
</dbReference>
<dbReference type="SUPFAM" id="SSF46785">
    <property type="entry name" value="Winged helix' DNA-binding domain"/>
    <property type="match status" value="1"/>
</dbReference>
<reference evidence="6" key="1">
    <citation type="journal article" date="2014" name="Int. J. Syst. Evol. Microbiol.">
        <title>Complete genome sequence of Corynebacterium casei LMG S-19264T (=DSM 44701T), isolated from a smear-ripened cheese.</title>
        <authorList>
            <consortium name="US DOE Joint Genome Institute (JGI-PGF)"/>
            <person name="Walter F."/>
            <person name="Albersmeier A."/>
            <person name="Kalinowski J."/>
            <person name="Ruckert C."/>
        </authorList>
    </citation>
    <scope>NUCLEOTIDE SEQUENCE</scope>
    <source>
        <strain evidence="6">CGMCC 1.15388</strain>
    </source>
</reference>
<reference evidence="6" key="2">
    <citation type="submission" date="2020-09" db="EMBL/GenBank/DDBJ databases">
        <authorList>
            <person name="Sun Q."/>
            <person name="Zhou Y."/>
        </authorList>
    </citation>
    <scope>NUCLEOTIDE SEQUENCE</scope>
    <source>
        <strain evidence="6">CGMCC 1.15388</strain>
    </source>
</reference>
<sequence>MANSPSGDAVLDRILRIFESLEQEASLRPAELAEAAGLPRTTGYRMIRQLLGRGFLARDDDGCIQLGQRLWEIAQHTPLSRTLRSAALPLMEDVSSVVGQTTQLAVLDEDEVLIVERLSRQGAVANPAEVASRMPAHLTSMGHVLLAFGPARRVEAFLQAHEERIRRERPELRRELAEARSRGYAKLSGVIHQETAGISVPVLDARGQAAAALTIVVPRDWGSLAQPLMALQTASRSIARALGAEGALAS</sequence>
<name>A0A917AQ61_9MICC</name>
<keyword evidence="3" id="KW-0804">Transcription</keyword>
<keyword evidence="1" id="KW-0805">Transcription regulation</keyword>
<evidence type="ECO:0000313" key="7">
    <source>
        <dbReference type="Proteomes" id="UP000633136"/>
    </source>
</evidence>
<protein>
    <submittedName>
        <fullName evidence="6">IclR family transcriptional regulator</fullName>
    </submittedName>
</protein>
<dbReference type="SUPFAM" id="SSF55781">
    <property type="entry name" value="GAF domain-like"/>
    <property type="match status" value="1"/>
</dbReference>
<dbReference type="PANTHER" id="PTHR30136">
    <property type="entry name" value="HELIX-TURN-HELIX TRANSCRIPTIONAL REGULATOR, ICLR FAMILY"/>
    <property type="match status" value="1"/>
</dbReference>
<dbReference type="Proteomes" id="UP000633136">
    <property type="component" value="Unassembled WGS sequence"/>
</dbReference>
<feature type="domain" description="HTH iclR-type" evidence="4">
    <location>
        <begin position="8"/>
        <end position="68"/>
    </location>
</feature>
<evidence type="ECO:0000259" key="5">
    <source>
        <dbReference type="PROSITE" id="PS51078"/>
    </source>
</evidence>
<proteinExistence type="predicted"/>
<evidence type="ECO:0000256" key="1">
    <source>
        <dbReference type="ARBA" id="ARBA00023015"/>
    </source>
</evidence>
<dbReference type="InterPro" id="IPR050707">
    <property type="entry name" value="HTH_MetabolicPath_Reg"/>
</dbReference>
<dbReference type="PROSITE" id="PS51077">
    <property type="entry name" value="HTH_ICLR"/>
    <property type="match status" value="1"/>
</dbReference>
<dbReference type="InterPro" id="IPR036388">
    <property type="entry name" value="WH-like_DNA-bd_sf"/>
</dbReference>
<keyword evidence="7" id="KW-1185">Reference proteome</keyword>
<dbReference type="RefSeq" id="WP_188683723.1">
    <property type="nucleotide sequence ID" value="NZ_BMIS01000004.1"/>
</dbReference>
<feature type="domain" description="IclR-ED" evidence="5">
    <location>
        <begin position="69"/>
        <end position="244"/>
    </location>
</feature>
<evidence type="ECO:0000256" key="2">
    <source>
        <dbReference type="ARBA" id="ARBA00023125"/>
    </source>
</evidence>
<accession>A0A917AQ61</accession>
<dbReference type="Gene3D" id="1.10.10.10">
    <property type="entry name" value="Winged helix-like DNA-binding domain superfamily/Winged helix DNA-binding domain"/>
    <property type="match status" value="1"/>
</dbReference>
<dbReference type="SMART" id="SM00346">
    <property type="entry name" value="HTH_ICLR"/>
    <property type="match status" value="1"/>
</dbReference>
<evidence type="ECO:0000313" key="6">
    <source>
        <dbReference type="EMBL" id="GGE66292.1"/>
    </source>
</evidence>
<dbReference type="PROSITE" id="PS51078">
    <property type="entry name" value="ICLR_ED"/>
    <property type="match status" value="1"/>
</dbReference>
<gene>
    <name evidence="6" type="ORF">GCM10011401_11970</name>
</gene>
<dbReference type="Pfam" id="PF01614">
    <property type="entry name" value="IclR_C"/>
    <property type="match status" value="1"/>
</dbReference>
<dbReference type="GO" id="GO:0003677">
    <property type="term" value="F:DNA binding"/>
    <property type="evidence" value="ECO:0007669"/>
    <property type="project" value="UniProtKB-KW"/>
</dbReference>
<dbReference type="InterPro" id="IPR036390">
    <property type="entry name" value="WH_DNA-bd_sf"/>
</dbReference>
<dbReference type="GO" id="GO:0045892">
    <property type="term" value="P:negative regulation of DNA-templated transcription"/>
    <property type="evidence" value="ECO:0007669"/>
    <property type="project" value="TreeGrafter"/>
</dbReference>
<dbReference type="InterPro" id="IPR005471">
    <property type="entry name" value="Tscrpt_reg_IclR_N"/>
</dbReference>
<organism evidence="6 7">
    <name type="scientific">Nesterenkonia cremea</name>
    <dbReference type="NCBI Taxonomy" id="1882340"/>
    <lineage>
        <taxon>Bacteria</taxon>
        <taxon>Bacillati</taxon>
        <taxon>Actinomycetota</taxon>
        <taxon>Actinomycetes</taxon>
        <taxon>Micrococcales</taxon>
        <taxon>Micrococcaceae</taxon>
        <taxon>Nesterenkonia</taxon>
    </lineage>
</organism>
<dbReference type="Pfam" id="PF09339">
    <property type="entry name" value="HTH_IclR"/>
    <property type="match status" value="1"/>
</dbReference>
<dbReference type="InterPro" id="IPR029016">
    <property type="entry name" value="GAF-like_dom_sf"/>
</dbReference>